<dbReference type="Pfam" id="PF16391">
    <property type="entry name" value="DUF5000"/>
    <property type="match status" value="1"/>
</dbReference>
<comment type="caution">
    <text evidence="5">The sequence shown here is derived from an EMBL/GenBank/DDBJ whole genome shotgun (WGS) entry which is preliminary data.</text>
</comment>
<accession>A0ABW6ABY7</accession>
<dbReference type="EMBL" id="JBHUOZ010000003">
    <property type="protein sequence ID" value="MFD2921708.1"/>
    <property type="molecule type" value="Genomic_DNA"/>
</dbReference>
<evidence type="ECO:0000313" key="6">
    <source>
        <dbReference type="Proteomes" id="UP001597511"/>
    </source>
</evidence>
<dbReference type="PROSITE" id="PS51257">
    <property type="entry name" value="PROKAR_LIPOPROTEIN"/>
    <property type="match status" value="1"/>
</dbReference>
<evidence type="ECO:0000313" key="5">
    <source>
        <dbReference type="EMBL" id="MFD2921708.1"/>
    </source>
</evidence>
<protein>
    <submittedName>
        <fullName evidence="5">DUF5000 domain-containing lipoprotein</fullName>
    </submittedName>
</protein>
<feature type="domain" description="DUF4959" evidence="2">
    <location>
        <begin position="21"/>
        <end position="126"/>
    </location>
</feature>
<feature type="chain" id="PRO_5046991750" evidence="1">
    <location>
        <begin position="24"/>
        <end position="408"/>
    </location>
</feature>
<dbReference type="InterPro" id="IPR032164">
    <property type="entry name" value="DUF5000"/>
</dbReference>
<dbReference type="Pfam" id="PF17166">
    <property type="entry name" value="DUF5126"/>
    <property type="match status" value="1"/>
</dbReference>
<gene>
    <name evidence="5" type="ORF">ACFS6H_18455</name>
</gene>
<feature type="domain" description="DUF5126" evidence="4">
    <location>
        <begin position="128"/>
        <end position="230"/>
    </location>
</feature>
<dbReference type="Gene3D" id="2.60.120.260">
    <property type="entry name" value="Galactose-binding domain-like"/>
    <property type="match status" value="1"/>
</dbReference>
<dbReference type="RefSeq" id="WP_386102544.1">
    <property type="nucleotide sequence ID" value="NZ_JBHUOZ010000003.1"/>
</dbReference>
<keyword evidence="5" id="KW-0449">Lipoprotein</keyword>
<feature type="signal peptide" evidence="1">
    <location>
        <begin position="1"/>
        <end position="23"/>
    </location>
</feature>
<name>A0ABW6ABY7_9BACT</name>
<reference evidence="6" key="1">
    <citation type="journal article" date="2019" name="Int. J. Syst. Evol. Microbiol.">
        <title>The Global Catalogue of Microorganisms (GCM) 10K type strain sequencing project: providing services to taxonomists for standard genome sequencing and annotation.</title>
        <authorList>
            <consortium name="The Broad Institute Genomics Platform"/>
            <consortium name="The Broad Institute Genome Sequencing Center for Infectious Disease"/>
            <person name="Wu L."/>
            <person name="Ma J."/>
        </authorList>
    </citation>
    <scope>NUCLEOTIDE SEQUENCE [LARGE SCALE GENOMIC DNA]</scope>
    <source>
        <strain evidence="6">KCTC 23299</strain>
    </source>
</reference>
<evidence type="ECO:0000256" key="1">
    <source>
        <dbReference type="SAM" id="SignalP"/>
    </source>
</evidence>
<proteinExistence type="predicted"/>
<dbReference type="InterPro" id="IPR032527">
    <property type="entry name" value="DUF4959"/>
</dbReference>
<dbReference type="Proteomes" id="UP001597511">
    <property type="component" value="Unassembled WGS sequence"/>
</dbReference>
<feature type="domain" description="DUF5000" evidence="3">
    <location>
        <begin position="253"/>
        <end position="405"/>
    </location>
</feature>
<dbReference type="InterPro" id="IPR033431">
    <property type="entry name" value="DUF5126"/>
</dbReference>
<keyword evidence="1" id="KW-0732">Signal</keyword>
<evidence type="ECO:0000259" key="2">
    <source>
        <dbReference type="Pfam" id="PF16323"/>
    </source>
</evidence>
<keyword evidence="6" id="KW-1185">Reference proteome</keyword>
<evidence type="ECO:0000259" key="3">
    <source>
        <dbReference type="Pfam" id="PF16391"/>
    </source>
</evidence>
<dbReference type="Pfam" id="PF16323">
    <property type="entry name" value="DUF4959"/>
    <property type="match status" value="1"/>
</dbReference>
<sequence length="408" mass="45187">MKNKKLRTIPLLVALAAVLFSCTKDKNYNEPASNDKTKPGVVTNIRVENFNGGAHIIYTLPNSPNLLYVMAGYEIRKGVKRETKASYYTDTITVQGFATAGEYQVTLEAVSRANIKSDPVQVTVHPLDPYYKLSAATIQLSADFGGVNVKAQNPNKRSFGYILLELDPVTNEYGIVEQHYDAGEHVNFSVRGYNTEARRFGAYIRDEWGNTSDTVFAQISPLFETQLNKSLFFKYALPSDTEIGYGWDLPYLWDGKTDGYSNGWHTNPGGSYPMVCTFGLGVYAKLSRFVLYNRPLQFAYSHGNPRKFSLWGTDKVSPQNAVLPAYSDEGTVVGDWVNLGNFIFPDPPSGLMPGATNASDEAFVAAGVNFNIPLVSPKTRYIRLNVAETWSGGDFAHAMEITFFGDPD</sequence>
<evidence type="ECO:0000259" key="4">
    <source>
        <dbReference type="Pfam" id="PF17166"/>
    </source>
</evidence>
<organism evidence="5 6">
    <name type="scientific">Terrimonas rubra</name>
    <dbReference type="NCBI Taxonomy" id="1035890"/>
    <lineage>
        <taxon>Bacteria</taxon>
        <taxon>Pseudomonadati</taxon>
        <taxon>Bacteroidota</taxon>
        <taxon>Chitinophagia</taxon>
        <taxon>Chitinophagales</taxon>
        <taxon>Chitinophagaceae</taxon>
        <taxon>Terrimonas</taxon>
    </lineage>
</organism>